<dbReference type="SUPFAM" id="SSF64005">
    <property type="entry name" value="Undecaprenyl diphosphate synthase"/>
    <property type="match status" value="1"/>
</dbReference>
<dbReference type="AlphaFoldDB" id="A0A395J6G4"/>
<dbReference type="GO" id="GO:0008270">
    <property type="term" value="F:zinc ion binding"/>
    <property type="evidence" value="ECO:0007669"/>
    <property type="project" value="UniProtKB-KW"/>
</dbReference>
<feature type="compositionally biased region" description="Basic and acidic residues" evidence="6">
    <location>
        <begin position="682"/>
        <end position="693"/>
    </location>
</feature>
<feature type="compositionally biased region" description="Polar residues" evidence="6">
    <location>
        <begin position="867"/>
        <end position="876"/>
    </location>
</feature>
<dbReference type="InterPro" id="IPR024610">
    <property type="entry name" value="ING_N_histone-binding"/>
</dbReference>
<evidence type="ECO:0000313" key="10">
    <source>
        <dbReference type="Proteomes" id="UP000249056"/>
    </source>
</evidence>
<dbReference type="GO" id="GO:0005811">
    <property type="term" value="C:lipid droplet"/>
    <property type="evidence" value="ECO:0007669"/>
    <property type="project" value="TreeGrafter"/>
</dbReference>
<dbReference type="CDD" id="cd00475">
    <property type="entry name" value="Cis_IPPS"/>
    <property type="match status" value="1"/>
</dbReference>
<keyword evidence="5" id="KW-0862">Zinc</keyword>
<dbReference type="Gene3D" id="3.40.1180.10">
    <property type="entry name" value="Decaprenyl diphosphate synthase-like"/>
    <property type="match status" value="1"/>
</dbReference>
<dbReference type="Proteomes" id="UP000249056">
    <property type="component" value="Unassembled WGS sequence"/>
</dbReference>
<feature type="compositionally biased region" description="Polar residues" evidence="6">
    <location>
        <begin position="883"/>
        <end position="896"/>
    </location>
</feature>
<comment type="caution">
    <text evidence="9">The sequence shown here is derived from an EMBL/GenBank/DDBJ whole genome shotgun (WGS) entry which is preliminary data.</text>
</comment>
<evidence type="ECO:0000256" key="1">
    <source>
        <dbReference type="ARBA" id="ARBA00005432"/>
    </source>
</evidence>
<name>A0A395J6G4_9HELO</name>
<dbReference type="InterPro" id="IPR013083">
    <property type="entry name" value="Znf_RING/FYVE/PHD"/>
</dbReference>
<dbReference type="NCBIfam" id="TIGR00055">
    <property type="entry name" value="uppS"/>
    <property type="match status" value="1"/>
</dbReference>
<feature type="region of interest" description="Disordered" evidence="6">
    <location>
        <begin position="541"/>
        <end position="580"/>
    </location>
</feature>
<feature type="compositionally biased region" description="Low complexity" evidence="6">
    <location>
        <begin position="453"/>
        <end position="470"/>
    </location>
</feature>
<evidence type="ECO:0000256" key="6">
    <source>
        <dbReference type="SAM" id="MobiDB-lite"/>
    </source>
</evidence>
<dbReference type="InterPro" id="IPR001965">
    <property type="entry name" value="Znf_PHD"/>
</dbReference>
<reference evidence="9 10" key="1">
    <citation type="submission" date="2018-06" db="EMBL/GenBank/DDBJ databases">
        <title>Genome Sequence of the Brown Rot Fungal Pathogen Monilinia fructigena.</title>
        <authorList>
            <person name="Landi L."/>
            <person name="De Miccolis Angelini R.M."/>
            <person name="Pollastro S."/>
            <person name="Abate D."/>
            <person name="Faretra F."/>
            <person name="Romanazzi G."/>
        </authorList>
    </citation>
    <scope>NUCLEOTIDE SEQUENCE [LARGE SCALE GENOMIC DNA]</scope>
    <source>
        <strain evidence="9 10">Mfrg269</strain>
    </source>
</reference>
<dbReference type="Gene3D" id="6.10.140.1740">
    <property type="match status" value="1"/>
</dbReference>
<protein>
    <recommendedName>
        <fullName evidence="11">Chromatin modification-related protein</fullName>
    </recommendedName>
</protein>
<dbReference type="InterPro" id="IPR011011">
    <property type="entry name" value="Znf_FYVE_PHD"/>
</dbReference>
<keyword evidence="3" id="KW-0479">Metal-binding</keyword>
<dbReference type="GO" id="GO:0016020">
    <property type="term" value="C:membrane"/>
    <property type="evidence" value="ECO:0007669"/>
    <property type="project" value="TreeGrafter"/>
</dbReference>
<feature type="region of interest" description="Disordered" evidence="6">
    <location>
        <begin position="959"/>
        <end position="1023"/>
    </location>
</feature>
<dbReference type="GO" id="GO:0016094">
    <property type="term" value="P:polyprenol biosynthetic process"/>
    <property type="evidence" value="ECO:0007669"/>
    <property type="project" value="TreeGrafter"/>
</dbReference>
<dbReference type="PANTHER" id="PTHR10291">
    <property type="entry name" value="DEHYDRODOLICHYL DIPHOSPHATE SYNTHASE FAMILY MEMBER"/>
    <property type="match status" value="1"/>
</dbReference>
<proteinExistence type="inferred from homology"/>
<evidence type="ECO:0008006" key="11">
    <source>
        <dbReference type="Google" id="ProtNLM"/>
    </source>
</evidence>
<dbReference type="HAMAP" id="MF_01139">
    <property type="entry name" value="ISPT"/>
    <property type="match status" value="1"/>
</dbReference>
<comment type="similarity">
    <text evidence="1">Belongs to the UPP synthase family.</text>
</comment>
<feature type="region of interest" description="Disordered" evidence="6">
    <location>
        <begin position="209"/>
        <end position="259"/>
    </location>
</feature>
<dbReference type="PROSITE" id="PS01066">
    <property type="entry name" value="UPP_SYNTHASE"/>
    <property type="match status" value="1"/>
</dbReference>
<dbReference type="SUPFAM" id="SSF57903">
    <property type="entry name" value="FYVE/PHD zinc finger"/>
    <property type="match status" value="1"/>
</dbReference>
<feature type="domain" description="Inhibitor of growth protein N-terminal histone-binding" evidence="8">
    <location>
        <begin position="491"/>
        <end position="632"/>
    </location>
</feature>
<feature type="compositionally biased region" description="Polar residues" evidence="6">
    <location>
        <begin position="670"/>
        <end position="681"/>
    </location>
</feature>
<feature type="region of interest" description="Disordered" evidence="6">
    <location>
        <begin position="651"/>
        <end position="906"/>
    </location>
</feature>
<dbReference type="SMART" id="SM01408">
    <property type="entry name" value="ING"/>
    <property type="match status" value="1"/>
</dbReference>
<feature type="compositionally biased region" description="Polar residues" evidence="6">
    <location>
        <begin position="767"/>
        <end position="788"/>
    </location>
</feature>
<evidence type="ECO:0000256" key="5">
    <source>
        <dbReference type="ARBA" id="ARBA00022833"/>
    </source>
</evidence>
<feature type="compositionally biased region" description="Polar residues" evidence="6">
    <location>
        <begin position="439"/>
        <end position="452"/>
    </location>
</feature>
<dbReference type="GO" id="GO:0005783">
    <property type="term" value="C:endoplasmic reticulum"/>
    <property type="evidence" value="ECO:0007669"/>
    <property type="project" value="TreeGrafter"/>
</dbReference>
<evidence type="ECO:0000313" key="9">
    <source>
        <dbReference type="EMBL" id="RAL68095.1"/>
    </source>
</evidence>
<feature type="compositionally biased region" description="Basic and acidic residues" evidence="6">
    <location>
        <begin position="705"/>
        <end position="720"/>
    </location>
</feature>
<evidence type="ECO:0000256" key="3">
    <source>
        <dbReference type="ARBA" id="ARBA00022723"/>
    </source>
</evidence>
<keyword evidence="2" id="KW-0808">Transferase</keyword>
<dbReference type="Pfam" id="PF01255">
    <property type="entry name" value="Prenyltransf"/>
    <property type="match status" value="1"/>
</dbReference>
<dbReference type="GO" id="GO:0000785">
    <property type="term" value="C:chromatin"/>
    <property type="evidence" value="ECO:0007669"/>
    <property type="project" value="UniProtKB-ARBA"/>
</dbReference>
<keyword evidence="10" id="KW-1185">Reference proteome</keyword>
<dbReference type="GO" id="GO:1904423">
    <property type="term" value="C:dehydrodolichyl diphosphate synthase complex"/>
    <property type="evidence" value="ECO:0007669"/>
    <property type="project" value="TreeGrafter"/>
</dbReference>
<feature type="compositionally biased region" description="Basic residues" evidence="6">
    <location>
        <begin position="721"/>
        <end position="734"/>
    </location>
</feature>
<feature type="compositionally biased region" description="Low complexity" evidence="6">
    <location>
        <begin position="213"/>
        <end position="224"/>
    </location>
</feature>
<evidence type="ECO:0000256" key="4">
    <source>
        <dbReference type="ARBA" id="ARBA00022771"/>
    </source>
</evidence>
<accession>A0A395J6G4</accession>
<sequence>MSSRHVSQLRKWMLASPPIEWGIDKLRELLIGALRKGPIPQHVAFVMDGNRRFARSHKIETVEGHNLGFEALARVLEVCYKSGVKVVTVYAFSIENFKRSKYEVDALMEMAKVKLVQLAQHGDLLDRYGASVRVLGQRNLVKDDVLEAIDRAVEMTKDNGDCALNICFPYTSRDEITTAIKTTVENYSTPTYTQQRPFSQARISQKLKSRNISSVSNSALRASSPTPSNLSERDESVSSSTTLNPESPPTSGPEAGVFPDPELISIDTLAENLFTAGDPPLDLLIRTSGVNRLSDFMLWQCHETTEIVFLDCLWPEFDLWQFLPVLVEWQWKQKHVEEKAQGNGTKASNIRTPANSILKGGYWRVDQNLSAKATKFAKVDDFPESDDNFQWASEVKNCTQNHFKFDLRVSHSFLLEFLSWLSKFTSTFTMKTTKAHPSDPSSSRRAQPLRQTRNNPPRSSLPGSRPLGSRGSTGGGDGVPNADQTVEIFPAITQFADAISALPKELVRHFTLLKEVDAKVFGPEEELARLVDIALNTPPPTTTLNYPSNSRSASTNGNNHSASINGSLANGNGGPAGMVTEMQGESRRHFQACASYMQNMLVSLDEKNHVISTASEALNKQLARLDQCFPYIEKEVSEEARYGSTTHWAYPENRISKSNPGSSSRRDAPPTNTHSTATQQLVEEHAARSDARKQALLAKKGAKAQHADSDFDDTQEGKKADSHKRPHGNSKARKAATAEASTSVGLGITNGNGTNGNPPKRRKVEKSTNAAPSTERSLSGVFASNGTVSKGKAASPRSTPVPDGTKKTSRARAAPNGQARKRNNTVNSAMSPSLASSPIRTTFPDIRPPVRASPAPTNGARPASARARQNSVQSIADTARRPPSSTSNKPNGNTPGTPDLAAAASVTGKTVQEVKATMKEAGTNGKGEHLLEDAQPQNPEVLGAIVVGHSKESMKREETVESNGDPMQGIQSTTVTTTKSGRASKPSTPAIPSFVEPVRSRSSRSVPDPVSTAKRSHKKGAGAAAQLIAQQNMELDDTTSSAQGDDEDAEIDADEPTYCYCNAVSYGEMVACDDLSCDKEWFHLDCVGLKVAPKGNAKWYCDDLDKLQQDNGVFRNSVCL</sequence>
<dbReference type="EMBL" id="QKRW01000002">
    <property type="protein sequence ID" value="RAL68095.1"/>
    <property type="molecule type" value="Genomic_DNA"/>
</dbReference>
<dbReference type="SMART" id="SM00249">
    <property type="entry name" value="PHD"/>
    <property type="match status" value="1"/>
</dbReference>
<evidence type="ECO:0000259" key="8">
    <source>
        <dbReference type="SMART" id="SM01408"/>
    </source>
</evidence>
<dbReference type="InterPro" id="IPR036424">
    <property type="entry name" value="UPP_synth-like_sf"/>
</dbReference>
<dbReference type="OrthoDB" id="4173905at2759"/>
<feature type="domain" description="Zinc finger PHD-type" evidence="7">
    <location>
        <begin position="1058"/>
        <end position="1105"/>
    </location>
</feature>
<dbReference type="PANTHER" id="PTHR10291:SF43">
    <property type="entry name" value="DEHYDRODOLICHYL DIPHOSPHATE SYNTHASE COMPLEX SUBUNIT DHDDS"/>
    <property type="match status" value="1"/>
</dbReference>
<dbReference type="InterPro" id="IPR001441">
    <property type="entry name" value="UPP_synth-like"/>
</dbReference>
<feature type="compositionally biased region" description="Polar residues" evidence="6">
    <location>
        <begin position="544"/>
        <end position="570"/>
    </location>
</feature>
<dbReference type="Pfam" id="PF12998">
    <property type="entry name" value="ING"/>
    <property type="match status" value="1"/>
</dbReference>
<organism evidence="9 10">
    <name type="scientific">Monilinia fructigena</name>
    <dbReference type="NCBI Taxonomy" id="38457"/>
    <lineage>
        <taxon>Eukaryota</taxon>
        <taxon>Fungi</taxon>
        <taxon>Dikarya</taxon>
        <taxon>Ascomycota</taxon>
        <taxon>Pezizomycotina</taxon>
        <taxon>Leotiomycetes</taxon>
        <taxon>Helotiales</taxon>
        <taxon>Sclerotiniaceae</taxon>
        <taxon>Monilinia</taxon>
    </lineage>
</organism>
<dbReference type="InterPro" id="IPR018520">
    <property type="entry name" value="UPP_synth-like_CS"/>
</dbReference>
<keyword evidence="4" id="KW-0863">Zinc-finger</keyword>
<feature type="region of interest" description="Disordered" evidence="6">
    <location>
        <begin position="431"/>
        <end position="482"/>
    </location>
</feature>
<evidence type="ECO:0000259" key="7">
    <source>
        <dbReference type="SMART" id="SM00249"/>
    </source>
</evidence>
<dbReference type="GO" id="GO:0045547">
    <property type="term" value="F:ditrans,polycis-polyprenyl diphosphate synthase [(2E,6E)-farnesyl diphosphate specific] activity"/>
    <property type="evidence" value="ECO:0007669"/>
    <property type="project" value="TreeGrafter"/>
</dbReference>
<evidence type="ECO:0000256" key="2">
    <source>
        <dbReference type="ARBA" id="ARBA00022679"/>
    </source>
</evidence>
<dbReference type="Gene3D" id="3.30.40.10">
    <property type="entry name" value="Zinc/RING finger domain, C3HC4 (zinc finger)"/>
    <property type="match status" value="1"/>
</dbReference>
<dbReference type="CDD" id="cd15505">
    <property type="entry name" value="PHD_ING"/>
    <property type="match status" value="1"/>
</dbReference>
<feature type="compositionally biased region" description="Polar residues" evidence="6">
    <location>
        <begin position="969"/>
        <end position="987"/>
    </location>
</feature>
<gene>
    <name evidence="9" type="ORF">DID88_008812</name>
</gene>
<feature type="compositionally biased region" description="Polar residues" evidence="6">
    <location>
        <begin position="824"/>
        <end position="840"/>
    </location>
</feature>